<proteinExistence type="predicted"/>
<organism evidence="1 2">
    <name type="scientific">Hymenobacter fodinae</name>
    <dbReference type="NCBI Taxonomy" id="2510796"/>
    <lineage>
        <taxon>Bacteria</taxon>
        <taxon>Pseudomonadati</taxon>
        <taxon>Bacteroidota</taxon>
        <taxon>Cytophagia</taxon>
        <taxon>Cytophagales</taxon>
        <taxon>Hymenobacteraceae</taxon>
        <taxon>Hymenobacter</taxon>
    </lineage>
</organism>
<accession>A0A4Z0P8J4</accession>
<dbReference type="EMBL" id="SRLA01000002">
    <property type="protein sequence ID" value="TGE07696.1"/>
    <property type="molecule type" value="Genomic_DNA"/>
</dbReference>
<protein>
    <submittedName>
        <fullName evidence="1">Uncharacterized protein</fullName>
    </submittedName>
</protein>
<evidence type="ECO:0000313" key="2">
    <source>
        <dbReference type="Proteomes" id="UP000298337"/>
    </source>
</evidence>
<dbReference type="OrthoDB" id="9813532at2"/>
<dbReference type="Proteomes" id="UP000298337">
    <property type="component" value="Unassembled WGS sequence"/>
</dbReference>
<name>A0A4Z0P8J4_9BACT</name>
<dbReference type="AlphaFoldDB" id="A0A4Z0P8J4"/>
<gene>
    <name evidence="1" type="ORF">EU556_08050</name>
</gene>
<evidence type="ECO:0000313" key="1">
    <source>
        <dbReference type="EMBL" id="TGE07696.1"/>
    </source>
</evidence>
<sequence>MRMILADHHRFIWRVLGFWLFYSLVAVWAAQAQPSRVVQAQNATCTTKWLTANLWIREATGRNDGPAVTRIILENGGVRGNEWCGFTQAEAQKRCGLPRPKGAGGSYNWFLDSKRNVLKGKVGSFDSVQVGHKIGIYSASRGRIAHITACVELARAVRKGRPARGAWCIGGNEGRGTNAGMHRTFYAATDIYAAANWNY</sequence>
<keyword evidence="2" id="KW-1185">Reference proteome</keyword>
<reference evidence="1 2" key="1">
    <citation type="submission" date="2019-04" db="EMBL/GenBank/DDBJ databases">
        <authorList>
            <person name="Feng G."/>
            <person name="Zhang J."/>
            <person name="Zhu H."/>
        </authorList>
    </citation>
    <scope>NUCLEOTIDE SEQUENCE [LARGE SCALE GENOMIC DNA]</scope>
    <source>
        <strain evidence="1 2">92R-1</strain>
    </source>
</reference>
<dbReference type="RefSeq" id="WP_135433015.1">
    <property type="nucleotide sequence ID" value="NZ_SRLA01000002.1"/>
</dbReference>
<comment type="caution">
    <text evidence="1">The sequence shown here is derived from an EMBL/GenBank/DDBJ whole genome shotgun (WGS) entry which is preliminary data.</text>
</comment>